<protein>
    <recommendedName>
        <fullName evidence="4">Beta-N-acetylglucosaminidase</fullName>
    </recommendedName>
</protein>
<gene>
    <name evidence="2" type="ORF">V5S96_04925</name>
</gene>
<evidence type="ECO:0008006" key="4">
    <source>
        <dbReference type="Google" id="ProtNLM"/>
    </source>
</evidence>
<dbReference type="PROSITE" id="PS51257">
    <property type="entry name" value="PROKAR_LIPOPROTEIN"/>
    <property type="match status" value="1"/>
</dbReference>
<dbReference type="Proteomes" id="UP001359781">
    <property type="component" value="Unassembled WGS sequence"/>
</dbReference>
<organism evidence="2 3">
    <name type="scientific">Corynebacterium mastitidis</name>
    <dbReference type="NCBI Taxonomy" id="161890"/>
    <lineage>
        <taxon>Bacteria</taxon>
        <taxon>Bacillati</taxon>
        <taxon>Actinomycetota</taxon>
        <taxon>Actinomycetes</taxon>
        <taxon>Mycobacteriales</taxon>
        <taxon>Corynebacteriaceae</taxon>
        <taxon>Corynebacterium</taxon>
    </lineage>
</organism>
<feature type="compositionally biased region" description="Low complexity" evidence="1">
    <location>
        <begin position="202"/>
        <end position="216"/>
    </location>
</feature>
<evidence type="ECO:0000313" key="3">
    <source>
        <dbReference type="Proteomes" id="UP001359781"/>
    </source>
</evidence>
<feature type="region of interest" description="Disordered" evidence="1">
    <location>
        <begin position="194"/>
        <end position="224"/>
    </location>
</feature>
<comment type="caution">
    <text evidence="2">The sequence shown here is derived from an EMBL/GenBank/DDBJ whole genome shotgun (WGS) entry which is preliminary data.</text>
</comment>
<dbReference type="RefSeq" id="WP_337889856.1">
    <property type="nucleotide sequence ID" value="NZ_JBAHVI010000004.1"/>
</dbReference>
<feature type="compositionally biased region" description="Low complexity" evidence="1">
    <location>
        <begin position="33"/>
        <end position="65"/>
    </location>
</feature>
<proteinExistence type="predicted"/>
<dbReference type="EMBL" id="JBAHVJ010000004">
    <property type="protein sequence ID" value="MEJ4099709.1"/>
    <property type="molecule type" value="Genomic_DNA"/>
</dbReference>
<name>A0ABU8NXH4_9CORY</name>
<evidence type="ECO:0000313" key="2">
    <source>
        <dbReference type="EMBL" id="MEJ4099709.1"/>
    </source>
</evidence>
<sequence length="224" mass="23189">MSTRGDDAVRRTSRPWRALPLVLAAGLGIAACSSESAEPGSPAAETTQTAQTAQAAEENTAPATTHSPTKADKEAEALKQVAATYASLAPAELFEKFESCTPNGLEGSHECSGPGIGQFQFYDSSAKATSSTQQLTQLRSSHVMRDTGDIVVGWSTLGTSAVITVVDNKEGLVMQQLVSSDKVDPEKRIVELGLADAEEAPGTESASAESSAPTTAEETDSAEG</sequence>
<evidence type="ECO:0000256" key="1">
    <source>
        <dbReference type="SAM" id="MobiDB-lite"/>
    </source>
</evidence>
<accession>A0ABU8NXH4</accession>
<reference evidence="2 3" key="1">
    <citation type="submission" date="2024-02" db="EMBL/GenBank/DDBJ databases">
        <title>Whole genome sequencing and characterization of Corynebacterium isolated from the ocular surface of dry eye disease sufferers.</title>
        <authorList>
            <person name="Naqvi M."/>
        </authorList>
    </citation>
    <scope>NUCLEOTIDE SEQUENCE [LARGE SCALE GENOMIC DNA]</scope>
    <source>
        <strain evidence="2 3">PCRF</strain>
    </source>
</reference>
<feature type="region of interest" description="Disordered" evidence="1">
    <location>
        <begin position="33"/>
        <end position="72"/>
    </location>
</feature>
<keyword evidence="3" id="KW-1185">Reference proteome</keyword>